<gene>
    <name evidence="1" type="ORF">SCA03_42780</name>
</gene>
<accession>A0A4Y3R4C5</accession>
<dbReference type="AlphaFoldDB" id="A0A4Y3R4C5"/>
<dbReference type="EMBL" id="BJMM01000023">
    <property type="protein sequence ID" value="GEB51727.1"/>
    <property type="molecule type" value="Genomic_DNA"/>
</dbReference>
<keyword evidence="2" id="KW-1185">Reference proteome</keyword>
<organism evidence="1 2">
    <name type="scientific">Streptomyces cacaoi</name>
    <dbReference type="NCBI Taxonomy" id="1898"/>
    <lineage>
        <taxon>Bacteria</taxon>
        <taxon>Bacillati</taxon>
        <taxon>Actinomycetota</taxon>
        <taxon>Actinomycetes</taxon>
        <taxon>Kitasatosporales</taxon>
        <taxon>Streptomycetaceae</taxon>
        <taxon>Streptomyces</taxon>
    </lineage>
</organism>
<name>A0A4Y3R4C5_STRCI</name>
<reference evidence="1 2" key="1">
    <citation type="submission" date="2019-06" db="EMBL/GenBank/DDBJ databases">
        <title>Whole genome shotgun sequence of Streptomyces cacaoi subsp. cacaoi NBRC 12748.</title>
        <authorList>
            <person name="Hosoyama A."/>
            <person name="Uohara A."/>
            <person name="Ohji S."/>
            <person name="Ichikawa N."/>
        </authorList>
    </citation>
    <scope>NUCLEOTIDE SEQUENCE [LARGE SCALE GENOMIC DNA]</scope>
    <source>
        <strain evidence="1 2">NBRC 12748</strain>
    </source>
</reference>
<evidence type="ECO:0000313" key="2">
    <source>
        <dbReference type="Proteomes" id="UP000319210"/>
    </source>
</evidence>
<proteinExistence type="predicted"/>
<dbReference type="Proteomes" id="UP000319210">
    <property type="component" value="Unassembled WGS sequence"/>
</dbReference>
<sequence length="171" mass="18199">MTAELARGQNHPLPGGRLEILVSAGTPVIAGATLNDERGRMRDARWCAHPASPRLPGVEVLRQAAAEHRLTVDPAALPQDVHRVNVLLALPEGPGGPARFAGLPAPFLAVTGPDGTVLSPARCWASATNRPWWRWSCTAGRARGKSAPWARGMRRGSPRCWPTRGCRTAGG</sequence>
<evidence type="ECO:0000313" key="1">
    <source>
        <dbReference type="EMBL" id="GEB51727.1"/>
    </source>
</evidence>
<comment type="caution">
    <text evidence="1">The sequence shown here is derived from an EMBL/GenBank/DDBJ whole genome shotgun (WGS) entry which is preliminary data.</text>
</comment>
<protein>
    <submittedName>
        <fullName evidence="1">Uncharacterized protein</fullName>
    </submittedName>
</protein>